<sequence length="93" mass="10407">MSVGNIISGRSELVKLNDRSPSASTADSHGFQMRTLDNIVSVKLDEIDDRTEEENDCNACRQIDCDIVFALMLIVVIFFLLILVVSFWLKGTL</sequence>
<name>A0A0V0XPD8_TRIPS</name>
<evidence type="ECO:0000313" key="2">
    <source>
        <dbReference type="EMBL" id="KRX89632.1"/>
    </source>
</evidence>
<dbReference type="AlphaFoldDB" id="A0A0V0XPD8"/>
<comment type="caution">
    <text evidence="2">The sequence shown here is derived from an EMBL/GenBank/DDBJ whole genome shotgun (WGS) entry which is preliminary data.</text>
</comment>
<keyword evidence="1" id="KW-1133">Transmembrane helix</keyword>
<evidence type="ECO:0000313" key="3">
    <source>
        <dbReference type="Proteomes" id="UP000054815"/>
    </source>
</evidence>
<dbReference type="Proteomes" id="UP000054815">
    <property type="component" value="Unassembled WGS sequence"/>
</dbReference>
<keyword evidence="1" id="KW-0472">Membrane</keyword>
<dbReference type="EMBL" id="JYDU01000191">
    <property type="protein sequence ID" value="KRX89632.1"/>
    <property type="molecule type" value="Genomic_DNA"/>
</dbReference>
<dbReference type="STRING" id="6337.A0A0V0XPD8"/>
<gene>
    <name evidence="2" type="ORF">T4E_8644</name>
</gene>
<protein>
    <submittedName>
        <fullName evidence="2">Uncharacterized protein</fullName>
    </submittedName>
</protein>
<reference evidence="2 3" key="1">
    <citation type="submission" date="2015-01" db="EMBL/GenBank/DDBJ databases">
        <title>Evolution of Trichinella species and genotypes.</title>
        <authorList>
            <person name="Korhonen P.K."/>
            <person name="Edoardo P."/>
            <person name="Giuseppe L.R."/>
            <person name="Gasser R.B."/>
        </authorList>
    </citation>
    <scope>NUCLEOTIDE SEQUENCE [LARGE SCALE GENOMIC DNA]</scope>
    <source>
        <strain evidence="2">ISS141</strain>
    </source>
</reference>
<accession>A0A0V0XPD8</accession>
<evidence type="ECO:0000256" key="1">
    <source>
        <dbReference type="SAM" id="Phobius"/>
    </source>
</evidence>
<feature type="transmembrane region" description="Helical" evidence="1">
    <location>
        <begin position="67"/>
        <end position="89"/>
    </location>
</feature>
<proteinExistence type="predicted"/>
<keyword evidence="1" id="KW-0812">Transmembrane</keyword>
<organism evidence="2 3">
    <name type="scientific">Trichinella pseudospiralis</name>
    <name type="common">Parasitic roundworm</name>
    <dbReference type="NCBI Taxonomy" id="6337"/>
    <lineage>
        <taxon>Eukaryota</taxon>
        <taxon>Metazoa</taxon>
        <taxon>Ecdysozoa</taxon>
        <taxon>Nematoda</taxon>
        <taxon>Enoplea</taxon>
        <taxon>Dorylaimia</taxon>
        <taxon>Trichinellida</taxon>
        <taxon>Trichinellidae</taxon>
        <taxon>Trichinella</taxon>
    </lineage>
</organism>